<proteinExistence type="predicted"/>
<dbReference type="GO" id="GO:0003700">
    <property type="term" value="F:DNA-binding transcription factor activity"/>
    <property type="evidence" value="ECO:0007669"/>
    <property type="project" value="InterPro"/>
</dbReference>
<sequence>MEQATNIAKRTSNLWKLNNLQISHNIIDYNSLGLNTSKNETEFVRLHFGLQGAYDFKFSQLNASYQLSGHHNNILYSDGLEIAVENKSKRIETFGINFNTDFFIEIAQNGNESLKRLAEKAINKENAILSPEWKTNNFKIQSVINEIIHCPYSEGLKDLFLLSKSIELLVLQAELYEHQGNKAYIKDDNDRKKLLDAKELLNARIDNPPTLSELSKLVSLNEYKLKKGFKELNGTTVFGYIKHIRMNLAKTLLLETTKTAKEIAYETGYGSPQHFSKAFKEQFGIAPNSIRNFPDSTIF</sequence>
<dbReference type="STRING" id="320787.CA2015_1121"/>
<dbReference type="PATRIC" id="fig|320787.5.peg.1244"/>
<evidence type="ECO:0000256" key="3">
    <source>
        <dbReference type="ARBA" id="ARBA00023163"/>
    </source>
</evidence>
<dbReference type="InterPro" id="IPR018060">
    <property type="entry name" value="HTH_AraC"/>
</dbReference>
<dbReference type="PRINTS" id="PR00032">
    <property type="entry name" value="HTHARAC"/>
</dbReference>
<evidence type="ECO:0000256" key="1">
    <source>
        <dbReference type="ARBA" id="ARBA00023015"/>
    </source>
</evidence>
<dbReference type="InterPro" id="IPR053142">
    <property type="entry name" value="PchR_regulatory_protein"/>
</dbReference>
<protein>
    <recommendedName>
        <fullName evidence="4">HTH araC/xylS-type domain-containing protein</fullName>
    </recommendedName>
</protein>
<dbReference type="PANTHER" id="PTHR47893">
    <property type="entry name" value="REGULATORY PROTEIN PCHR"/>
    <property type="match status" value="1"/>
</dbReference>
<dbReference type="GO" id="GO:0043565">
    <property type="term" value="F:sequence-specific DNA binding"/>
    <property type="evidence" value="ECO:0007669"/>
    <property type="project" value="InterPro"/>
</dbReference>
<keyword evidence="3" id="KW-0804">Transcription</keyword>
<feature type="domain" description="HTH araC/xylS-type" evidence="4">
    <location>
        <begin position="195"/>
        <end position="293"/>
    </location>
</feature>
<dbReference type="PANTHER" id="PTHR47893:SF1">
    <property type="entry name" value="REGULATORY PROTEIN PCHR"/>
    <property type="match status" value="1"/>
</dbReference>
<keyword evidence="1" id="KW-0805">Transcription regulation</keyword>
<gene>
    <name evidence="5" type="ORF">CA2015_1121</name>
</gene>
<evidence type="ECO:0000313" key="5">
    <source>
        <dbReference type="EMBL" id="AKP50570.1"/>
    </source>
</evidence>
<dbReference type="EMBL" id="CP012040">
    <property type="protein sequence ID" value="AKP50570.1"/>
    <property type="molecule type" value="Genomic_DNA"/>
</dbReference>
<dbReference type="Pfam" id="PF12833">
    <property type="entry name" value="HTH_18"/>
    <property type="match status" value="1"/>
</dbReference>
<name>A0A0H4PBS8_9BACT</name>
<dbReference type="KEGG" id="camu:CA2015_1121"/>
<keyword evidence="2" id="KW-0238">DNA-binding</keyword>
<organism evidence="5 6">
    <name type="scientific">Cyclobacterium amurskyense</name>
    <dbReference type="NCBI Taxonomy" id="320787"/>
    <lineage>
        <taxon>Bacteria</taxon>
        <taxon>Pseudomonadati</taxon>
        <taxon>Bacteroidota</taxon>
        <taxon>Cytophagia</taxon>
        <taxon>Cytophagales</taxon>
        <taxon>Cyclobacteriaceae</taxon>
        <taxon>Cyclobacterium</taxon>
    </lineage>
</organism>
<accession>A0A0H4PBS8</accession>
<dbReference type="Gene3D" id="1.10.10.60">
    <property type="entry name" value="Homeodomain-like"/>
    <property type="match status" value="2"/>
</dbReference>
<keyword evidence="6" id="KW-1185">Reference proteome</keyword>
<dbReference type="SUPFAM" id="SSF46689">
    <property type="entry name" value="Homeodomain-like"/>
    <property type="match status" value="1"/>
</dbReference>
<reference evidence="5 6" key="1">
    <citation type="submission" date="2015-07" db="EMBL/GenBank/DDBJ databases">
        <authorList>
            <person name="Kim K.M."/>
        </authorList>
    </citation>
    <scope>NUCLEOTIDE SEQUENCE [LARGE SCALE GENOMIC DNA]</scope>
    <source>
        <strain evidence="5 6">KCTC 12363</strain>
    </source>
</reference>
<dbReference type="Proteomes" id="UP000036520">
    <property type="component" value="Chromosome"/>
</dbReference>
<dbReference type="InterPro" id="IPR009057">
    <property type="entry name" value="Homeodomain-like_sf"/>
</dbReference>
<dbReference type="AlphaFoldDB" id="A0A0H4PBS8"/>
<dbReference type="OrthoDB" id="4480133at2"/>
<dbReference type="RefSeq" id="WP_048641001.1">
    <property type="nucleotide sequence ID" value="NZ_CP012040.1"/>
</dbReference>
<dbReference type="PROSITE" id="PS01124">
    <property type="entry name" value="HTH_ARAC_FAMILY_2"/>
    <property type="match status" value="1"/>
</dbReference>
<dbReference type="SMART" id="SM00342">
    <property type="entry name" value="HTH_ARAC"/>
    <property type="match status" value="1"/>
</dbReference>
<evidence type="ECO:0000256" key="2">
    <source>
        <dbReference type="ARBA" id="ARBA00023125"/>
    </source>
</evidence>
<evidence type="ECO:0000259" key="4">
    <source>
        <dbReference type="PROSITE" id="PS01124"/>
    </source>
</evidence>
<evidence type="ECO:0000313" key="6">
    <source>
        <dbReference type="Proteomes" id="UP000036520"/>
    </source>
</evidence>
<dbReference type="InterPro" id="IPR020449">
    <property type="entry name" value="Tscrpt_reg_AraC-type_HTH"/>
</dbReference>